<dbReference type="RefSeq" id="WP_058480005.1">
    <property type="nucleotide sequence ID" value="NZ_CAAAIQ010000007.1"/>
</dbReference>
<dbReference type="InterPro" id="IPR030923">
    <property type="entry name" value="LptG"/>
</dbReference>
<dbReference type="PATRIC" id="fig|66969.6.peg.1425"/>
<feature type="transmembrane region" description="Helical" evidence="9">
    <location>
        <begin position="305"/>
        <end position="323"/>
    </location>
</feature>
<dbReference type="EMBL" id="LNZB01000036">
    <property type="protein sequence ID" value="KTD79224.1"/>
    <property type="molecule type" value="Genomic_DNA"/>
</dbReference>
<keyword evidence="4" id="KW-1003">Cell membrane</keyword>
<dbReference type="STRING" id="66969.Lwal_1296"/>
<evidence type="ECO:0008006" key="12">
    <source>
        <dbReference type="Google" id="ProtNLM"/>
    </source>
</evidence>
<comment type="caution">
    <text evidence="10">The sequence shown here is derived from an EMBL/GenBank/DDBJ whole genome shotgun (WGS) entry which is preliminary data.</text>
</comment>
<dbReference type="AlphaFoldDB" id="A0A0W1AD79"/>
<evidence type="ECO:0000256" key="7">
    <source>
        <dbReference type="ARBA" id="ARBA00023136"/>
    </source>
</evidence>
<evidence type="ECO:0000256" key="2">
    <source>
        <dbReference type="ARBA" id="ARBA00004651"/>
    </source>
</evidence>
<evidence type="ECO:0000256" key="5">
    <source>
        <dbReference type="ARBA" id="ARBA00022692"/>
    </source>
</evidence>
<name>A0A0W1AD79_9GAMM</name>
<reference evidence="10 11" key="1">
    <citation type="submission" date="2015-11" db="EMBL/GenBank/DDBJ databases">
        <title>Genomic analysis of 38 Legionella species identifies large and diverse effector repertoires.</title>
        <authorList>
            <person name="Burstein D."/>
            <person name="Amaro F."/>
            <person name="Zusman T."/>
            <person name="Lifshitz Z."/>
            <person name="Cohen O."/>
            <person name="Gilbert J.A."/>
            <person name="Pupko T."/>
            <person name="Shuman H.A."/>
            <person name="Segal G."/>
        </authorList>
    </citation>
    <scope>NUCLEOTIDE SEQUENCE [LARGE SCALE GENOMIC DNA]</scope>
    <source>
        <strain evidence="10 11">ATCC 51914</strain>
    </source>
</reference>
<dbReference type="OrthoDB" id="9776227at2"/>
<dbReference type="Pfam" id="PF03739">
    <property type="entry name" value="LptF_LptG"/>
    <property type="match status" value="1"/>
</dbReference>
<evidence type="ECO:0000256" key="8">
    <source>
        <dbReference type="ARBA" id="ARBA00026081"/>
    </source>
</evidence>
<evidence type="ECO:0000256" key="6">
    <source>
        <dbReference type="ARBA" id="ARBA00022989"/>
    </source>
</evidence>
<evidence type="ECO:0000256" key="9">
    <source>
        <dbReference type="SAM" id="Phobius"/>
    </source>
</evidence>
<evidence type="ECO:0000256" key="1">
    <source>
        <dbReference type="ARBA" id="ARBA00002265"/>
    </source>
</evidence>
<keyword evidence="5 9" id="KW-0812">Transmembrane</keyword>
<dbReference type="PANTHER" id="PTHR33529">
    <property type="entry name" value="SLR0882 PROTEIN-RELATED"/>
    <property type="match status" value="1"/>
</dbReference>
<gene>
    <name evidence="10" type="ORF">Lwal_1296</name>
</gene>
<dbReference type="GO" id="GO:0055085">
    <property type="term" value="P:transmembrane transport"/>
    <property type="evidence" value="ECO:0007669"/>
    <property type="project" value="InterPro"/>
</dbReference>
<sequence>MSSRILDRYISRSVLSAIALVTLVLVGLQIFILFVNQVDDLGQVDYGIVQAAFFVLLQMPYQVYLFFPVASLLGCLIGLGVLANHSELIVMRSAGMSIGQITAAVLKASFIVIVLITTLGETIVPLMAHYANQYKVAALTGGQTLRTSKGAWLRYGNDFVSIALVQNGNILQSVKQFRFDQQHNLTLARHMDEVKYENNAWVAYGVSQTEFTENATQATQFKTITWDVPVKLDILKLAGTNPDEMTLMELKRYIKDQKNNQQNVSNYKFALLQRIIQPLNTVVMMVLAIPFIFGPLRSSTMGSKLLVGAMVGFGFHLGNRFFGPVSTVFQWPPELAAFAPTVIFALIGLYLMRRVR</sequence>
<dbReference type="PANTHER" id="PTHR33529:SF2">
    <property type="entry name" value="LIPOPOLYSACCHARIDE EXPORT SYSTEM PERMEASE PROTEIN LPTG"/>
    <property type="match status" value="1"/>
</dbReference>
<dbReference type="Proteomes" id="UP000054729">
    <property type="component" value="Unassembled WGS sequence"/>
</dbReference>
<dbReference type="GO" id="GO:0015920">
    <property type="term" value="P:lipopolysaccharide transport"/>
    <property type="evidence" value="ECO:0007669"/>
    <property type="project" value="TreeGrafter"/>
</dbReference>
<evidence type="ECO:0000313" key="11">
    <source>
        <dbReference type="Proteomes" id="UP000054729"/>
    </source>
</evidence>
<keyword evidence="6 9" id="KW-1133">Transmembrane helix</keyword>
<feature type="transmembrane region" description="Helical" evidence="9">
    <location>
        <begin position="63"/>
        <end position="83"/>
    </location>
</feature>
<proteinExistence type="inferred from homology"/>
<evidence type="ECO:0000313" key="10">
    <source>
        <dbReference type="EMBL" id="KTD79224.1"/>
    </source>
</evidence>
<accession>A0A0W1AD79</accession>
<comment type="subcellular location">
    <subcellularLocation>
        <location evidence="2">Cell membrane</location>
        <topology evidence="2">Multi-pass membrane protein</topology>
    </subcellularLocation>
</comment>
<keyword evidence="11" id="KW-1185">Reference proteome</keyword>
<feature type="transmembrane region" description="Helical" evidence="9">
    <location>
        <begin position="275"/>
        <end position="293"/>
    </location>
</feature>
<comment type="subunit">
    <text evidence="8">Component of the lipopolysaccharide transport and assembly complex. The LptBFG transporter is composed of two ATP-binding proteins (LptB) and two transmembrane proteins (LptF and LptG).</text>
</comment>
<comment type="similarity">
    <text evidence="3">Belongs to the LptF/LptG family.</text>
</comment>
<dbReference type="GO" id="GO:0043190">
    <property type="term" value="C:ATP-binding cassette (ABC) transporter complex"/>
    <property type="evidence" value="ECO:0007669"/>
    <property type="project" value="InterPro"/>
</dbReference>
<feature type="transmembrane region" description="Helical" evidence="9">
    <location>
        <begin position="12"/>
        <end position="35"/>
    </location>
</feature>
<dbReference type="NCBIfam" id="TIGR04408">
    <property type="entry name" value="LptG_lptG"/>
    <property type="match status" value="1"/>
</dbReference>
<keyword evidence="7 9" id="KW-0472">Membrane</keyword>
<comment type="function">
    <text evidence="1">Part of the ABC transporter complex LptBFG involved in the translocation of lipopolysaccharide (LPS) from the inner membrane to the outer membrane.</text>
</comment>
<feature type="transmembrane region" description="Helical" evidence="9">
    <location>
        <begin position="104"/>
        <end position="128"/>
    </location>
</feature>
<protein>
    <recommendedName>
        <fullName evidence="12">Permease</fullName>
    </recommendedName>
</protein>
<dbReference type="InterPro" id="IPR005495">
    <property type="entry name" value="LptG/LptF_permease"/>
</dbReference>
<evidence type="ECO:0000256" key="4">
    <source>
        <dbReference type="ARBA" id="ARBA00022475"/>
    </source>
</evidence>
<feature type="transmembrane region" description="Helical" evidence="9">
    <location>
        <begin position="335"/>
        <end position="352"/>
    </location>
</feature>
<organism evidence="10 11">
    <name type="scientific">Legionella waltersii</name>
    <dbReference type="NCBI Taxonomy" id="66969"/>
    <lineage>
        <taxon>Bacteria</taxon>
        <taxon>Pseudomonadati</taxon>
        <taxon>Pseudomonadota</taxon>
        <taxon>Gammaproteobacteria</taxon>
        <taxon>Legionellales</taxon>
        <taxon>Legionellaceae</taxon>
        <taxon>Legionella</taxon>
    </lineage>
</organism>
<evidence type="ECO:0000256" key="3">
    <source>
        <dbReference type="ARBA" id="ARBA00007725"/>
    </source>
</evidence>